<dbReference type="EMBL" id="JBAHYK010000068">
    <property type="protein sequence ID" value="KAL0579179.1"/>
    <property type="molecule type" value="Genomic_DNA"/>
</dbReference>
<organism evidence="2 3">
    <name type="scientific">Marasmius crinis-equi</name>
    <dbReference type="NCBI Taxonomy" id="585013"/>
    <lineage>
        <taxon>Eukaryota</taxon>
        <taxon>Fungi</taxon>
        <taxon>Dikarya</taxon>
        <taxon>Basidiomycota</taxon>
        <taxon>Agaricomycotina</taxon>
        <taxon>Agaricomycetes</taxon>
        <taxon>Agaricomycetidae</taxon>
        <taxon>Agaricales</taxon>
        <taxon>Marasmiineae</taxon>
        <taxon>Marasmiaceae</taxon>
        <taxon>Marasmius</taxon>
    </lineage>
</organism>
<protein>
    <recommendedName>
        <fullName evidence="1">NAD(P)-binding domain-containing protein</fullName>
    </recommendedName>
</protein>
<dbReference type="InterPro" id="IPR016040">
    <property type="entry name" value="NAD(P)-bd_dom"/>
</dbReference>
<keyword evidence="3" id="KW-1185">Reference proteome</keyword>
<evidence type="ECO:0000259" key="1">
    <source>
        <dbReference type="Pfam" id="PF13460"/>
    </source>
</evidence>
<evidence type="ECO:0000313" key="3">
    <source>
        <dbReference type="Proteomes" id="UP001465976"/>
    </source>
</evidence>
<gene>
    <name evidence="2" type="ORF">V5O48_002801</name>
</gene>
<dbReference type="Pfam" id="PF13460">
    <property type="entry name" value="NAD_binding_10"/>
    <property type="match status" value="1"/>
</dbReference>
<sequence length="224" mass="24671">MSQLTLFGVTGPSGRPLIEQALQRNYTLVIYARNPSKLDATLQDDKRSSAGSLEDYDSILESLKGSHAVIAVLSSTNGIPRWLGGMGSTSLDMTRGNENILKAMHTLGIERFVGTGTPSMPDPQDGFNLLLFIAVRLLALIFPVVYGDIVASGKLLLEWKDRIDWTWIRVAGLKNGSSEMGYRLGYVGDGTKLSIWPVAREELAKCLLDELETGQQIHRMPMIY</sequence>
<comment type="caution">
    <text evidence="2">The sequence shown here is derived from an EMBL/GenBank/DDBJ whole genome shotgun (WGS) entry which is preliminary data.</text>
</comment>
<name>A0ABR3FUK0_9AGAR</name>
<evidence type="ECO:0000313" key="2">
    <source>
        <dbReference type="EMBL" id="KAL0579179.1"/>
    </source>
</evidence>
<reference evidence="2 3" key="1">
    <citation type="submission" date="2024-02" db="EMBL/GenBank/DDBJ databases">
        <title>A draft genome for the cacao thread blight pathogen Marasmius crinis-equi.</title>
        <authorList>
            <person name="Cohen S.P."/>
            <person name="Baruah I.K."/>
            <person name="Amoako-Attah I."/>
            <person name="Bukari Y."/>
            <person name="Meinhardt L.W."/>
            <person name="Bailey B.A."/>
        </authorList>
    </citation>
    <scope>NUCLEOTIDE SEQUENCE [LARGE SCALE GENOMIC DNA]</scope>
    <source>
        <strain evidence="2 3">GH-76</strain>
    </source>
</reference>
<accession>A0ABR3FUK0</accession>
<dbReference type="Gene3D" id="3.40.50.720">
    <property type="entry name" value="NAD(P)-binding Rossmann-like Domain"/>
    <property type="match status" value="1"/>
</dbReference>
<dbReference type="Proteomes" id="UP001465976">
    <property type="component" value="Unassembled WGS sequence"/>
</dbReference>
<dbReference type="SUPFAM" id="SSF51735">
    <property type="entry name" value="NAD(P)-binding Rossmann-fold domains"/>
    <property type="match status" value="1"/>
</dbReference>
<feature type="domain" description="NAD(P)-binding" evidence="1">
    <location>
        <begin position="8"/>
        <end position="212"/>
    </location>
</feature>
<dbReference type="PANTHER" id="PTHR15020">
    <property type="entry name" value="FLAVIN REDUCTASE-RELATED"/>
    <property type="match status" value="1"/>
</dbReference>
<proteinExistence type="predicted"/>
<dbReference type="PANTHER" id="PTHR15020:SF50">
    <property type="entry name" value="UPF0659 PROTEIN YMR090W"/>
    <property type="match status" value="1"/>
</dbReference>
<dbReference type="InterPro" id="IPR036291">
    <property type="entry name" value="NAD(P)-bd_dom_sf"/>
</dbReference>